<evidence type="ECO:0000256" key="5">
    <source>
        <dbReference type="ARBA" id="ARBA00022955"/>
    </source>
</evidence>
<organism evidence="14 15">
    <name type="scientific">Cryptotermes secundus</name>
    <dbReference type="NCBI Taxonomy" id="105785"/>
    <lineage>
        <taxon>Eukaryota</taxon>
        <taxon>Metazoa</taxon>
        <taxon>Ecdysozoa</taxon>
        <taxon>Arthropoda</taxon>
        <taxon>Hexapoda</taxon>
        <taxon>Insecta</taxon>
        <taxon>Pterygota</taxon>
        <taxon>Neoptera</taxon>
        <taxon>Polyneoptera</taxon>
        <taxon>Dictyoptera</taxon>
        <taxon>Blattodea</taxon>
        <taxon>Blattoidea</taxon>
        <taxon>Termitoidae</taxon>
        <taxon>Kalotermitidae</taxon>
        <taxon>Cryptotermitinae</taxon>
        <taxon>Cryptotermes</taxon>
    </lineage>
</organism>
<dbReference type="PANTHER" id="PTHR43323">
    <property type="entry name" value="3-HYDROXY-3-METHYLGLUTARYL COENZYME A SYNTHASE"/>
    <property type="match status" value="1"/>
</dbReference>
<dbReference type="UniPathway" id="UPA00058">
    <property type="reaction ID" value="UER00102"/>
</dbReference>
<evidence type="ECO:0000256" key="11">
    <source>
        <dbReference type="RuleBase" id="RU364071"/>
    </source>
</evidence>
<keyword evidence="11" id="KW-1207">Sterol metabolism</keyword>
<dbReference type="Proteomes" id="UP000235965">
    <property type="component" value="Unassembled WGS sequence"/>
</dbReference>
<dbReference type="InterPro" id="IPR013528">
    <property type="entry name" value="HMG_CoA_synth_N"/>
</dbReference>
<dbReference type="InterPro" id="IPR000590">
    <property type="entry name" value="HMG_CoA_synt_AS"/>
</dbReference>
<comment type="similarity">
    <text evidence="2 11">Belongs to the thiolase-like superfamily. HMG-CoA synthase family.</text>
</comment>
<keyword evidence="5 11" id="KW-0752">Steroid biosynthesis</keyword>
<dbReference type="SUPFAM" id="SSF53901">
    <property type="entry name" value="Thiolase-like"/>
    <property type="match status" value="2"/>
</dbReference>
<evidence type="ECO:0000256" key="3">
    <source>
        <dbReference type="ARBA" id="ARBA00012978"/>
    </source>
</evidence>
<dbReference type="EMBL" id="NEVH01019068">
    <property type="protein sequence ID" value="PNF23083.1"/>
    <property type="molecule type" value="Genomic_DNA"/>
</dbReference>
<dbReference type="Gene3D" id="3.40.47.10">
    <property type="match status" value="1"/>
</dbReference>
<dbReference type="GO" id="GO:0006084">
    <property type="term" value="P:acetyl-CoA metabolic process"/>
    <property type="evidence" value="ECO:0007669"/>
    <property type="project" value="InterPro"/>
</dbReference>
<comment type="pathway">
    <text evidence="1 11">Metabolic intermediate biosynthesis; (R)-mevalonate biosynthesis; (R)-mevalonate from acetyl-CoA: step 2/3.</text>
</comment>
<evidence type="ECO:0000256" key="4">
    <source>
        <dbReference type="ARBA" id="ARBA00022679"/>
    </source>
</evidence>
<accession>A0A2J7Q3C5</accession>
<comment type="caution">
    <text evidence="14">The sequence shown here is derived from an EMBL/GenBank/DDBJ whole genome shotgun (WGS) entry which is preliminary data.</text>
</comment>
<keyword evidence="11" id="KW-0443">Lipid metabolism</keyword>
<keyword evidence="6 11" id="KW-0756">Sterol biosynthesis</keyword>
<evidence type="ECO:0000256" key="7">
    <source>
        <dbReference type="ARBA" id="ARBA00049887"/>
    </source>
</evidence>
<evidence type="ECO:0000256" key="8">
    <source>
        <dbReference type="ARBA" id="ARBA00056639"/>
    </source>
</evidence>
<dbReference type="FunCoup" id="A0A2J7Q3C5">
    <property type="interactions" value="904"/>
</dbReference>
<comment type="function">
    <text evidence="8">This enzyme condenses acetyl-CoA with acetoacetyl-CoA to form HMG-CoA, which is the substrate for HMG-CoA reductase.</text>
</comment>
<comment type="catalytic activity">
    <reaction evidence="7">
        <text>acetoacetyl-CoA + acetyl-CoA + H2O = (3S)-3-hydroxy-3-methylglutaryl-CoA + CoA + H(+)</text>
        <dbReference type="Rhea" id="RHEA:10188"/>
        <dbReference type="ChEBI" id="CHEBI:15377"/>
        <dbReference type="ChEBI" id="CHEBI:15378"/>
        <dbReference type="ChEBI" id="CHEBI:43074"/>
        <dbReference type="ChEBI" id="CHEBI:57286"/>
        <dbReference type="ChEBI" id="CHEBI:57287"/>
        <dbReference type="ChEBI" id="CHEBI:57288"/>
        <dbReference type="EC" id="2.3.3.10"/>
    </reaction>
    <physiologicalReaction direction="left-to-right" evidence="7">
        <dbReference type="Rhea" id="RHEA:10189"/>
    </physiologicalReaction>
</comment>
<dbReference type="AlphaFoldDB" id="A0A2J7Q3C5"/>
<evidence type="ECO:0000259" key="13">
    <source>
        <dbReference type="Pfam" id="PF08540"/>
    </source>
</evidence>
<keyword evidence="4 11" id="KW-0808">Transferase</keyword>
<dbReference type="PROSITE" id="PS01226">
    <property type="entry name" value="HMG_COA_SYNTHASE"/>
    <property type="match status" value="1"/>
</dbReference>
<dbReference type="Pfam" id="PF01154">
    <property type="entry name" value="HMG_CoA_synt_N"/>
    <property type="match status" value="1"/>
</dbReference>
<dbReference type="InterPro" id="IPR010122">
    <property type="entry name" value="HMG_CoA_synthase_euk"/>
</dbReference>
<feature type="binding site" evidence="10">
    <location>
        <position position="265"/>
    </location>
    <ligand>
        <name>CoA</name>
        <dbReference type="ChEBI" id="CHEBI:57287"/>
    </ligand>
</feature>
<feature type="binding site" evidence="10">
    <location>
        <position position="158"/>
    </location>
    <ligand>
        <name>CoA</name>
        <dbReference type="ChEBI" id="CHEBI:57287"/>
    </ligand>
</feature>
<evidence type="ECO:0000259" key="12">
    <source>
        <dbReference type="Pfam" id="PF01154"/>
    </source>
</evidence>
<dbReference type="InterPro" id="IPR013746">
    <property type="entry name" value="HMG_CoA_synt_C_dom"/>
</dbReference>
<evidence type="ECO:0000256" key="9">
    <source>
        <dbReference type="PIRSR" id="PIRSR610122-1"/>
    </source>
</evidence>
<proteinExistence type="inferred from homology"/>
<name>A0A2J7Q3C5_9NEOP</name>
<feature type="domain" description="Hydroxymethylglutaryl-coenzyme A synthase N-terminal" evidence="12">
    <location>
        <begin position="4"/>
        <end position="177"/>
    </location>
</feature>
<keyword evidence="11" id="KW-0753">Steroid metabolism</keyword>
<evidence type="ECO:0000256" key="10">
    <source>
        <dbReference type="PIRSR" id="PIRSR610122-2"/>
    </source>
</evidence>
<dbReference type="NCBIfam" id="TIGR01833">
    <property type="entry name" value="HMG-CoA-S_euk"/>
    <property type="match status" value="1"/>
</dbReference>
<feature type="binding site" evidence="10">
    <location>
        <position position="212"/>
    </location>
    <ligand>
        <name>CoA</name>
        <dbReference type="ChEBI" id="CHEBI:57287"/>
    </ligand>
</feature>
<feature type="active site" description="Proton donor/acceptor" evidence="9">
    <location>
        <position position="86"/>
    </location>
</feature>
<evidence type="ECO:0000313" key="14">
    <source>
        <dbReference type="EMBL" id="PNF23083.1"/>
    </source>
</evidence>
<dbReference type="GO" id="GO:0004421">
    <property type="term" value="F:hydroxymethylglutaryl-CoA synthase activity"/>
    <property type="evidence" value="ECO:0007669"/>
    <property type="project" value="UniProtKB-EC"/>
</dbReference>
<sequence>MSHWPEGVGILAIELIFPSQYVEQSELEVYDKVPAGKYTLGLGQSRMGFCTDREDINSLCLTVVSKLMQRNNIDYSSIGYLQVGTETIIDKSKSVKTVLMQLFEESGNHDVEGIDTTNACYGGTAALFNALAWIESSSWDGRLALVVASDIAVYAKGNARPTGGAGAVAMLVGPSAPLVICRGVRATYMAHAYDFYKPDLLSEYPTVDGKLSVQCYLKALDFCYHLFCSKIEKYQTNEGHENQPIDIQYWDAFLFHSPYCKLVQKSLARLVLNDFVRTPEKERSKKFPGLEHLGNVKLEDTYFNRDIEKAFMDYSRSIFEEKTKPSLLISKQVGNMYTTSLYGGLVSLLISRDIHELAGKRVCLFSYGSGLASSMYCLRISTNVRPGSSLNRLIENLSHIKSLLDQRKRVTPEEFAQIMELREQNHHKAPYIPSASPDVLFPGTWYLESVDTMHRRKYKRVPQEHV</sequence>
<dbReference type="PANTHER" id="PTHR43323:SF2">
    <property type="entry name" value="HYDROXYMETHYLGLUTARYL-COA SYNTHASE"/>
    <property type="match status" value="1"/>
</dbReference>
<evidence type="ECO:0000256" key="1">
    <source>
        <dbReference type="ARBA" id="ARBA00005218"/>
    </source>
</evidence>
<feature type="domain" description="Hydroxymethylglutaryl-coenzyme A synthase C-terminal" evidence="13">
    <location>
        <begin position="179"/>
        <end position="460"/>
    </location>
</feature>
<comment type="function">
    <text evidence="11">Catalyzes the condensation of acetyl-CoA with acetoacetyl-CoA to form HMG-CoA.</text>
</comment>
<evidence type="ECO:0000256" key="2">
    <source>
        <dbReference type="ARBA" id="ARBA00007061"/>
    </source>
</evidence>
<protein>
    <recommendedName>
        <fullName evidence="3 11">Hydroxymethylglutaryl-CoA synthase</fullName>
        <shortName evidence="11">HMG-CoA synthase</shortName>
        <ecNumber evidence="3 11">2.3.3.10</ecNumber>
    </recommendedName>
    <alternativeName>
        <fullName evidence="11">3-hydroxy-3-methylglutaryl coenzyme A synthase</fullName>
    </alternativeName>
</protein>
<keyword evidence="15" id="KW-1185">Reference proteome</keyword>
<gene>
    <name evidence="14" type="primary">HMGCS-2</name>
    <name evidence="14" type="ORF">B7P43_G09133</name>
</gene>
<dbReference type="STRING" id="105785.A0A2J7Q3C5"/>
<feature type="binding site" evidence="10">
    <location>
        <position position="261"/>
    </location>
    <ligand>
        <name>CoA</name>
        <dbReference type="ChEBI" id="CHEBI:57287"/>
    </ligand>
</feature>
<dbReference type="GO" id="GO:0010142">
    <property type="term" value="P:farnesyl diphosphate biosynthetic process, mevalonate pathway"/>
    <property type="evidence" value="ECO:0007669"/>
    <property type="project" value="InterPro"/>
</dbReference>
<feature type="active site" description="Proton donor/acceptor" evidence="9">
    <location>
        <position position="256"/>
    </location>
</feature>
<dbReference type="EC" id="2.3.3.10" evidence="3 11"/>
<dbReference type="InterPro" id="IPR016039">
    <property type="entry name" value="Thiolase-like"/>
</dbReference>
<reference evidence="14 15" key="1">
    <citation type="submission" date="2017-12" db="EMBL/GenBank/DDBJ databases">
        <title>Hemimetabolous genomes reveal molecular basis of termite eusociality.</title>
        <authorList>
            <person name="Harrison M.C."/>
            <person name="Jongepier E."/>
            <person name="Robertson H.M."/>
            <person name="Arning N."/>
            <person name="Bitard-Feildel T."/>
            <person name="Chao H."/>
            <person name="Childers C.P."/>
            <person name="Dinh H."/>
            <person name="Doddapaneni H."/>
            <person name="Dugan S."/>
            <person name="Gowin J."/>
            <person name="Greiner C."/>
            <person name="Han Y."/>
            <person name="Hu H."/>
            <person name="Hughes D.S.T."/>
            <person name="Huylmans A.-K."/>
            <person name="Kemena C."/>
            <person name="Kremer L.P.M."/>
            <person name="Lee S.L."/>
            <person name="Lopez-Ezquerra A."/>
            <person name="Mallet L."/>
            <person name="Monroy-Kuhn J.M."/>
            <person name="Moser A."/>
            <person name="Murali S.C."/>
            <person name="Muzny D.M."/>
            <person name="Otani S."/>
            <person name="Piulachs M.-D."/>
            <person name="Poelchau M."/>
            <person name="Qu J."/>
            <person name="Schaub F."/>
            <person name="Wada-Katsumata A."/>
            <person name="Worley K.C."/>
            <person name="Xie Q."/>
            <person name="Ylla G."/>
            <person name="Poulsen M."/>
            <person name="Gibbs R.A."/>
            <person name="Schal C."/>
            <person name="Richards S."/>
            <person name="Belles X."/>
            <person name="Korb J."/>
            <person name="Bornberg-Bauer E."/>
        </authorList>
    </citation>
    <scope>NUCLEOTIDE SEQUENCE [LARGE SCALE GENOMIC DNA]</scope>
    <source>
        <tissue evidence="14">Whole body</tissue>
    </source>
</reference>
<dbReference type="Pfam" id="PF08540">
    <property type="entry name" value="HMG_CoA_synt_C"/>
    <property type="match status" value="1"/>
</dbReference>
<evidence type="ECO:0000313" key="15">
    <source>
        <dbReference type="Proteomes" id="UP000235965"/>
    </source>
</evidence>
<dbReference type="GO" id="GO:0016126">
    <property type="term" value="P:sterol biosynthetic process"/>
    <property type="evidence" value="ECO:0007669"/>
    <property type="project" value="UniProtKB-KW"/>
</dbReference>
<dbReference type="OrthoDB" id="1269963at2759"/>
<keyword evidence="11" id="KW-0444">Lipid biosynthesis</keyword>
<evidence type="ECO:0000256" key="6">
    <source>
        <dbReference type="ARBA" id="ARBA00023011"/>
    </source>
</evidence>
<dbReference type="FunFam" id="3.40.47.10:FF:000008">
    <property type="entry name" value="3-hydroxy-3-methylglutaryl coenzyme A synthase"/>
    <property type="match status" value="1"/>
</dbReference>
<dbReference type="CDD" id="cd00827">
    <property type="entry name" value="init_cond_enzymes"/>
    <property type="match status" value="1"/>
</dbReference>
<dbReference type="InParanoid" id="A0A2J7Q3C5"/>
<feature type="active site" description="Acyl-thioester intermediate" evidence="9">
    <location>
        <position position="120"/>
    </location>
</feature>